<evidence type="ECO:0000313" key="2">
    <source>
        <dbReference type="EMBL" id="CAF1686214.1"/>
    </source>
</evidence>
<gene>
    <name evidence="2" type="ORF">OVA965_LOCUS46217</name>
    <name evidence="3" type="ORF">TMI583_LOCUS20607</name>
</gene>
<dbReference type="Proteomes" id="UP000682733">
    <property type="component" value="Unassembled WGS sequence"/>
</dbReference>
<dbReference type="Proteomes" id="UP000677228">
    <property type="component" value="Unassembled WGS sequence"/>
</dbReference>
<dbReference type="EMBL" id="CAJNOK010083664">
    <property type="protein sequence ID" value="CAF1686214.1"/>
    <property type="molecule type" value="Genomic_DNA"/>
</dbReference>
<feature type="non-terminal residue" evidence="3">
    <location>
        <position position="1"/>
    </location>
</feature>
<dbReference type="AlphaFoldDB" id="A0A8S2LN20"/>
<reference evidence="3" key="1">
    <citation type="submission" date="2021-02" db="EMBL/GenBank/DDBJ databases">
        <authorList>
            <person name="Nowell W R."/>
        </authorList>
    </citation>
    <scope>NUCLEOTIDE SEQUENCE</scope>
</reference>
<accession>A0A8S2LN20</accession>
<sequence>VTILSEDANEAEDQEKANDVADEEDYNINALAKGHISTHERVQDGVKAFLNTLGSSRMLTSEQEVEVSKMLKAKDPEER</sequence>
<evidence type="ECO:0000256" key="1">
    <source>
        <dbReference type="SAM" id="MobiDB-lite"/>
    </source>
</evidence>
<dbReference type="GO" id="GO:0003677">
    <property type="term" value="F:DNA binding"/>
    <property type="evidence" value="ECO:0007669"/>
    <property type="project" value="InterPro"/>
</dbReference>
<comment type="caution">
    <text evidence="3">The sequence shown here is derived from an EMBL/GenBank/DDBJ whole genome shotgun (WGS) entry which is preliminary data.</text>
</comment>
<protein>
    <submittedName>
        <fullName evidence="3">Uncharacterized protein</fullName>
    </submittedName>
</protein>
<dbReference type="GO" id="GO:0006352">
    <property type="term" value="P:DNA-templated transcription initiation"/>
    <property type="evidence" value="ECO:0007669"/>
    <property type="project" value="InterPro"/>
</dbReference>
<evidence type="ECO:0000313" key="4">
    <source>
        <dbReference type="Proteomes" id="UP000682733"/>
    </source>
</evidence>
<feature type="region of interest" description="Disordered" evidence="1">
    <location>
        <begin position="1"/>
        <end position="23"/>
    </location>
</feature>
<evidence type="ECO:0000313" key="3">
    <source>
        <dbReference type="EMBL" id="CAF3898823.1"/>
    </source>
</evidence>
<dbReference type="GO" id="GO:0016987">
    <property type="term" value="F:sigma factor activity"/>
    <property type="evidence" value="ECO:0007669"/>
    <property type="project" value="InterPro"/>
</dbReference>
<feature type="non-terminal residue" evidence="3">
    <location>
        <position position="79"/>
    </location>
</feature>
<dbReference type="EMBL" id="CAJOBA010018237">
    <property type="protein sequence ID" value="CAF3898823.1"/>
    <property type="molecule type" value="Genomic_DNA"/>
</dbReference>
<proteinExistence type="predicted"/>
<name>A0A8S2LN20_9BILA</name>
<organism evidence="3 4">
    <name type="scientific">Didymodactylos carnosus</name>
    <dbReference type="NCBI Taxonomy" id="1234261"/>
    <lineage>
        <taxon>Eukaryota</taxon>
        <taxon>Metazoa</taxon>
        <taxon>Spiralia</taxon>
        <taxon>Gnathifera</taxon>
        <taxon>Rotifera</taxon>
        <taxon>Eurotatoria</taxon>
        <taxon>Bdelloidea</taxon>
        <taxon>Philodinida</taxon>
        <taxon>Philodinidae</taxon>
        <taxon>Didymodactylos</taxon>
    </lineage>
</organism>